<proteinExistence type="predicted"/>
<keyword evidence="2" id="KW-1185">Reference proteome</keyword>
<dbReference type="WBParaSite" id="Gr19_v10_g16289.t1">
    <property type="protein sequence ID" value="Gr19_v10_g16289.t1"/>
    <property type="gene ID" value="Gr19_v10_g16289"/>
</dbReference>
<dbReference type="AlphaFoldDB" id="A0A914HCN1"/>
<reference evidence="3" key="1">
    <citation type="submission" date="2022-11" db="UniProtKB">
        <authorList>
            <consortium name="WormBaseParasite"/>
        </authorList>
    </citation>
    <scope>IDENTIFICATION</scope>
</reference>
<evidence type="ECO:0000313" key="2">
    <source>
        <dbReference type="Proteomes" id="UP000887572"/>
    </source>
</evidence>
<feature type="region of interest" description="Disordered" evidence="1">
    <location>
        <begin position="35"/>
        <end position="105"/>
    </location>
</feature>
<evidence type="ECO:0000256" key="1">
    <source>
        <dbReference type="SAM" id="MobiDB-lite"/>
    </source>
</evidence>
<sequence length="122" mass="13918">MYMCLRKVRVLTFDYSFRPIGINEALPMFTRHFSRMEKGGGEGKEEGEEGEEKEEGGKKEKERKKGGKRRRNNNRTNRLGAFEEPGEGGGRLIVSSKAPAPNTLCDSRKDLRFRKVRVVKAI</sequence>
<evidence type="ECO:0000313" key="3">
    <source>
        <dbReference type="WBParaSite" id="Gr19_v10_g16289.t1"/>
    </source>
</evidence>
<protein>
    <submittedName>
        <fullName evidence="3">Uncharacterized protein</fullName>
    </submittedName>
</protein>
<dbReference type="Proteomes" id="UP000887572">
    <property type="component" value="Unplaced"/>
</dbReference>
<feature type="compositionally biased region" description="Acidic residues" evidence="1">
    <location>
        <begin position="45"/>
        <end position="54"/>
    </location>
</feature>
<feature type="compositionally biased region" description="Basic residues" evidence="1">
    <location>
        <begin position="61"/>
        <end position="73"/>
    </location>
</feature>
<feature type="compositionally biased region" description="Basic and acidic residues" evidence="1">
    <location>
        <begin position="35"/>
        <end position="44"/>
    </location>
</feature>
<organism evidence="2 3">
    <name type="scientific">Globodera rostochiensis</name>
    <name type="common">Golden nematode worm</name>
    <name type="synonym">Heterodera rostochiensis</name>
    <dbReference type="NCBI Taxonomy" id="31243"/>
    <lineage>
        <taxon>Eukaryota</taxon>
        <taxon>Metazoa</taxon>
        <taxon>Ecdysozoa</taxon>
        <taxon>Nematoda</taxon>
        <taxon>Chromadorea</taxon>
        <taxon>Rhabditida</taxon>
        <taxon>Tylenchina</taxon>
        <taxon>Tylenchomorpha</taxon>
        <taxon>Tylenchoidea</taxon>
        <taxon>Heteroderidae</taxon>
        <taxon>Heteroderinae</taxon>
        <taxon>Globodera</taxon>
    </lineage>
</organism>
<accession>A0A914HCN1</accession>
<name>A0A914HCN1_GLORO</name>